<evidence type="ECO:0000256" key="1">
    <source>
        <dbReference type="SAM" id="MobiDB-lite"/>
    </source>
</evidence>
<comment type="caution">
    <text evidence="2">The sequence shown here is derived from an EMBL/GenBank/DDBJ whole genome shotgun (WGS) entry which is preliminary data.</text>
</comment>
<evidence type="ECO:0000313" key="2">
    <source>
        <dbReference type="EMBL" id="KAJ9583288.1"/>
    </source>
</evidence>
<sequence length="263" mass="29424">NLEKIIGEAVWSDDAKKWRLPELIIIRTKLPPAEIPVMSHSLIIFNTFSTVNQLRHLKRLSCMRPSAPKHSYYVSRYRTVVCDELIPKLEDSQSEFISPSNTTRISPLVPRKGSSPPSDRRISSPDTDDENKAIFKKLQRSEQEDIAGNYFKPKRAAELLNRAKEDASRAFKYTNRNKGANNTNGINNILNMSLSQNGFHSSLNALNLNSSIAASNGNNFLNSSWSSSVNGNGVAPTNGNGWVVKEHHTQNAYKGFINKKRGL</sequence>
<dbReference type="Proteomes" id="UP001233999">
    <property type="component" value="Unassembled WGS sequence"/>
</dbReference>
<evidence type="ECO:0000313" key="3">
    <source>
        <dbReference type="Proteomes" id="UP001233999"/>
    </source>
</evidence>
<keyword evidence="3" id="KW-1185">Reference proteome</keyword>
<feature type="non-terminal residue" evidence="2">
    <location>
        <position position="1"/>
    </location>
</feature>
<proteinExistence type="predicted"/>
<protein>
    <submittedName>
        <fullName evidence="2">Uncharacterized protein</fullName>
    </submittedName>
</protein>
<feature type="region of interest" description="Disordered" evidence="1">
    <location>
        <begin position="96"/>
        <end position="131"/>
    </location>
</feature>
<dbReference type="EMBL" id="JASPKZ010007625">
    <property type="protein sequence ID" value="KAJ9583288.1"/>
    <property type="molecule type" value="Genomic_DNA"/>
</dbReference>
<accession>A0AAD8EAL7</accession>
<feature type="non-terminal residue" evidence="2">
    <location>
        <position position="263"/>
    </location>
</feature>
<gene>
    <name evidence="2" type="ORF">L9F63_022371</name>
</gene>
<reference evidence="2" key="2">
    <citation type="submission" date="2023-05" db="EMBL/GenBank/DDBJ databases">
        <authorList>
            <person name="Fouks B."/>
        </authorList>
    </citation>
    <scope>NUCLEOTIDE SEQUENCE</scope>
    <source>
        <strain evidence="2">Stay&amp;Tobe</strain>
        <tissue evidence="2">Testes</tissue>
    </source>
</reference>
<dbReference type="AlphaFoldDB" id="A0AAD8EAL7"/>
<reference evidence="2" key="1">
    <citation type="journal article" date="2023" name="IScience">
        <title>Live-bearing cockroach genome reveals convergent evolutionary mechanisms linked to viviparity in insects and beyond.</title>
        <authorList>
            <person name="Fouks B."/>
            <person name="Harrison M.C."/>
            <person name="Mikhailova A.A."/>
            <person name="Marchal E."/>
            <person name="English S."/>
            <person name="Carruthers M."/>
            <person name="Jennings E.C."/>
            <person name="Chiamaka E.L."/>
            <person name="Frigard R.A."/>
            <person name="Pippel M."/>
            <person name="Attardo G.M."/>
            <person name="Benoit J.B."/>
            <person name="Bornberg-Bauer E."/>
            <person name="Tobe S.S."/>
        </authorList>
    </citation>
    <scope>NUCLEOTIDE SEQUENCE</scope>
    <source>
        <strain evidence="2">Stay&amp;Tobe</strain>
    </source>
</reference>
<organism evidence="2 3">
    <name type="scientific">Diploptera punctata</name>
    <name type="common">Pacific beetle cockroach</name>
    <dbReference type="NCBI Taxonomy" id="6984"/>
    <lineage>
        <taxon>Eukaryota</taxon>
        <taxon>Metazoa</taxon>
        <taxon>Ecdysozoa</taxon>
        <taxon>Arthropoda</taxon>
        <taxon>Hexapoda</taxon>
        <taxon>Insecta</taxon>
        <taxon>Pterygota</taxon>
        <taxon>Neoptera</taxon>
        <taxon>Polyneoptera</taxon>
        <taxon>Dictyoptera</taxon>
        <taxon>Blattodea</taxon>
        <taxon>Blaberoidea</taxon>
        <taxon>Blaberidae</taxon>
        <taxon>Diplopterinae</taxon>
        <taxon>Diploptera</taxon>
    </lineage>
</organism>
<name>A0AAD8EAL7_DIPPU</name>
<feature type="compositionally biased region" description="Polar residues" evidence="1">
    <location>
        <begin position="96"/>
        <end position="105"/>
    </location>
</feature>